<evidence type="ECO:0000313" key="1">
    <source>
        <dbReference type="EMBL" id="QNH79648.1"/>
    </source>
</evidence>
<gene>
    <name evidence="1" type="ORF">GGI48_10945</name>
</gene>
<dbReference type="RefSeq" id="WP_179598268.1">
    <property type="nucleotide sequence ID" value="NZ_CP060201.1"/>
</dbReference>
<proteinExistence type="predicted"/>
<name>A0A7G7XI53_9PSED</name>
<dbReference type="EMBL" id="CP060201">
    <property type="protein sequence ID" value="QNH79648.1"/>
    <property type="molecule type" value="Genomic_DNA"/>
</dbReference>
<organism evidence="1 2">
    <name type="scientific">Pseudomonas protegens</name>
    <dbReference type="NCBI Taxonomy" id="380021"/>
    <lineage>
        <taxon>Bacteria</taxon>
        <taxon>Pseudomonadati</taxon>
        <taxon>Pseudomonadota</taxon>
        <taxon>Gammaproteobacteria</taxon>
        <taxon>Pseudomonadales</taxon>
        <taxon>Pseudomonadaceae</taxon>
        <taxon>Pseudomonas</taxon>
    </lineage>
</organism>
<sequence length="53" mass="5980">MFKFLTMTELSRTPAHRDSGSVSGAINAWELKNRALNTKGFVTCPKNYSEFLL</sequence>
<accession>A0A7G7XI53</accession>
<dbReference type="AlphaFoldDB" id="A0A7G7XI53"/>
<reference evidence="2" key="1">
    <citation type="journal article" date="2020" name="Microbiol. Resour. Announc.">
        <title>Complete genome sequences of four natural Pseudomonas isolates that catabolize a wide range of aromatic compounds relevant to lignin valorization.</title>
        <authorList>
            <person name="Hatmaker E.A."/>
            <person name="Presley G."/>
            <person name="Cannon O."/>
            <person name="Guss A.M."/>
            <person name="Elkins J.G."/>
        </authorList>
    </citation>
    <scope>NUCLEOTIDE SEQUENCE [LARGE SCALE GENOMIC DNA]</scope>
    <source>
        <strain evidence="2">H1F5C</strain>
    </source>
</reference>
<protein>
    <submittedName>
        <fullName evidence="1">Uncharacterized protein</fullName>
    </submittedName>
</protein>
<dbReference type="Proteomes" id="UP000515277">
    <property type="component" value="Chromosome"/>
</dbReference>
<evidence type="ECO:0000313" key="2">
    <source>
        <dbReference type="Proteomes" id="UP000515277"/>
    </source>
</evidence>